<organism evidence="2 3">
    <name type="scientific">Apiospora aurea</name>
    <dbReference type="NCBI Taxonomy" id="335848"/>
    <lineage>
        <taxon>Eukaryota</taxon>
        <taxon>Fungi</taxon>
        <taxon>Dikarya</taxon>
        <taxon>Ascomycota</taxon>
        <taxon>Pezizomycotina</taxon>
        <taxon>Sordariomycetes</taxon>
        <taxon>Xylariomycetidae</taxon>
        <taxon>Amphisphaeriales</taxon>
        <taxon>Apiosporaceae</taxon>
        <taxon>Apiospora</taxon>
    </lineage>
</organism>
<reference evidence="2 3" key="1">
    <citation type="submission" date="2023-01" db="EMBL/GenBank/DDBJ databases">
        <title>Analysis of 21 Apiospora genomes using comparative genomics revels a genus with tremendous synthesis potential of carbohydrate active enzymes and secondary metabolites.</title>
        <authorList>
            <person name="Sorensen T."/>
        </authorList>
    </citation>
    <scope>NUCLEOTIDE SEQUENCE [LARGE SCALE GENOMIC DNA]</scope>
    <source>
        <strain evidence="2 3">CBS 24483</strain>
    </source>
</reference>
<evidence type="ECO:0000313" key="3">
    <source>
        <dbReference type="Proteomes" id="UP001391051"/>
    </source>
</evidence>
<sequence length="98" mass="10620">MPEEDGKSKVVVKRKTSNANSHKRSQSVCGDPVRHDQGYYNQGDDDVDNANTPSQAGMLATGKKQFRLPDCSLDITCDTWQCGAANAPKSGALYSSRL</sequence>
<dbReference type="RefSeq" id="XP_066701146.1">
    <property type="nucleotide sequence ID" value="XM_066841284.1"/>
</dbReference>
<comment type="caution">
    <text evidence="2">The sequence shown here is derived from an EMBL/GenBank/DDBJ whole genome shotgun (WGS) entry which is preliminary data.</text>
</comment>
<dbReference type="Proteomes" id="UP001391051">
    <property type="component" value="Unassembled WGS sequence"/>
</dbReference>
<accession>A0ABR1QGS2</accession>
<evidence type="ECO:0000313" key="2">
    <source>
        <dbReference type="EMBL" id="KAK7955840.1"/>
    </source>
</evidence>
<name>A0ABR1QGS2_9PEZI</name>
<protein>
    <submittedName>
        <fullName evidence="2">Uncharacterized protein</fullName>
    </submittedName>
</protein>
<keyword evidence="3" id="KW-1185">Reference proteome</keyword>
<dbReference type="EMBL" id="JAQQWE010000004">
    <property type="protein sequence ID" value="KAK7955840.1"/>
    <property type="molecule type" value="Genomic_DNA"/>
</dbReference>
<dbReference type="GeneID" id="92074346"/>
<feature type="region of interest" description="Disordered" evidence="1">
    <location>
        <begin position="1"/>
        <end position="56"/>
    </location>
</feature>
<feature type="compositionally biased region" description="Basic residues" evidence="1">
    <location>
        <begin position="10"/>
        <end position="25"/>
    </location>
</feature>
<evidence type="ECO:0000256" key="1">
    <source>
        <dbReference type="SAM" id="MobiDB-lite"/>
    </source>
</evidence>
<proteinExistence type="predicted"/>
<gene>
    <name evidence="2" type="ORF">PG986_005062</name>
</gene>